<keyword evidence="3 10" id="KW-0813">Transport</keyword>
<dbReference type="SUPFAM" id="SSF103473">
    <property type="entry name" value="MFS general substrate transporter"/>
    <property type="match status" value="1"/>
</dbReference>
<comment type="similarity">
    <text evidence="2 10">Belongs to the major facilitator superfamily. Proton-dependent oligopeptide transporter (POT/PTR) (TC 2.A.17) family.</text>
</comment>
<evidence type="ECO:0000256" key="4">
    <source>
        <dbReference type="ARBA" id="ARBA00022692"/>
    </source>
</evidence>
<dbReference type="FunFam" id="1.20.1250.20:FF:000049">
    <property type="entry name" value="Solute carrier family 15 member 2"/>
    <property type="match status" value="1"/>
</dbReference>
<dbReference type="Proteomes" id="UP001168821">
    <property type="component" value="Unassembled WGS sequence"/>
</dbReference>
<feature type="transmembrane region" description="Helical" evidence="12">
    <location>
        <begin position="136"/>
        <end position="155"/>
    </location>
</feature>
<evidence type="ECO:0000256" key="2">
    <source>
        <dbReference type="ARBA" id="ARBA00005982"/>
    </source>
</evidence>
<dbReference type="PROSITE" id="PS01022">
    <property type="entry name" value="PTR2_1"/>
    <property type="match status" value="1"/>
</dbReference>
<accession>A0AA38MPC5</accession>
<dbReference type="InterPro" id="IPR018456">
    <property type="entry name" value="PTR2_symporter_CS"/>
</dbReference>
<name>A0AA38MPC5_9CUCU</name>
<feature type="transmembrane region" description="Helical" evidence="12">
    <location>
        <begin position="176"/>
        <end position="196"/>
    </location>
</feature>
<organism evidence="13 14">
    <name type="scientific">Zophobas morio</name>
    <dbReference type="NCBI Taxonomy" id="2755281"/>
    <lineage>
        <taxon>Eukaryota</taxon>
        <taxon>Metazoa</taxon>
        <taxon>Ecdysozoa</taxon>
        <taxon>Arthropoda</taxon>
        <taxon>Hexapoda</taxon>
        <taxon>Insecta</taxon>
        <taxon>Pterygota</taxon>
        <taxon>Neoptera</taxon>
        <taxon>Endopterygota</taxon>
        <taxon>Coleoptera</taxon>
        <taxon>Polyphaga</taxon>
        <taxon>Cucujiformia</taxon>
        <taxon>Tenebrionidae</taxon>
        <taxon>Zophobas</taxon>
    </lineage>
</organism>
<evidence type="ECO:0000313" key="13">
    <source>
        <dbReference type="EMBL" id="KAJ3662813.1"/>
    </source>
</evidence>
<dbReference type="AlphaFoldDB" id="A0AA38MPC5"/>
<comment type="subcellular location">
    <subcellularLocation>
        <location evidence="1 10">Membrane</location>
        <topology evidence="1 10">Multi-pass membrane protein</topology>
    </subcellularLocation>
</comment>
<comment type="caution">
    <text evidence="13">The sequence shown here is derived from an EMBL/GenBank/DDBJ whole genome shotgun (WGS) entry which is preliminary data.</text>
</comment>
<dbReference type="PROSITE" id="PS01023">
    <property type="entry name" value="PTR2_2"/>
    <property type="match status" value="1"/>
</dbReference>
<proteinExistence type="inferred from homology"/>
<dbReference type="EMBL" id="JALNTZ010000002">
    <property type="protein sequence ID" value="KAJ3662813.1"/>
    <property type="molecule type" value="Genomic_DNA"/>
</dbReference>
<evidence type="ECO:0000256" key="10">
    <source>
        <dbReference type="RuleBase" id="RU003755"/>
    </source>
</evidence>
<keyword evidence="5" id="KW-0571">Peptide transport</keyword>
<evidence type="ECO:0000256" key="5">
    <source>
        <dbReference type="ARBA" id="ARBA00022856"/>
    </source>
</evidence>
<evidence type="ECO:0000256" key="12">
    <source>
        <dbReference type="SAM" id="Phobius"/>
    </source>
</evidence>
<feature type="region of interest" description="Disordered" evidence="11">
    <location>
        <begin position="681"/>
        <end position="705"/>
    </location>
</feature>
<dbReference type="CDD" id="cd17347">
    <property type="entry name" value="MFS_SLC15A1_2_like"/>
    <property type="match status" value="1"/>
</dbReference>
<dbReference type="GO" id="GO:0022857">
    <property type="term" value="F:transmembrane transporter activity"/>
    <property type="evidence" value="ECO:0007669"/>
    <property type="project" value="InterPro"/>
</dbReference>
<dbReference type="GO" id="GO:0006857">
    <property type="term" value="P:oligopeptide transport"/>
    <property type="evidence" value="ECO:0007669"/>
    <property type="project" value="InterPro"/>
</dbReference>
<dbReference type="GO" id="GO:0016020">
    <property type="term" value="C:membrane"/>
    <property type="evidence" value="ECO:0007669"/>
    <property type="project" value="UniProtKB-SubCell"/>
</dbReference>
<feature type="region of interest" description="Disordered" evidence="11">
    <location>
        <begin position="1"/>
        <end position="32"/>
    </location>
</feature>
<feature type="transmembrane region" description="Helical" evidence="12">
    <location>
        <begin position="622"/>
        <end position="642"/>
    </location>
</feature>
<dbReference type="Gene3D" id="1.20.1250.20">
    <property type="entry name" value="MFS general substrate transporter like domains"/>
    <property type="match status" value="2"/>
</dbReference>
<gene>
    <name evidence="13" type="ORF">Zmor_007139</name>
</gene>
<evidence type="ECO:0000256" key="7">
    <source>
        <dbReference type="ARBA" id="ARBA00022989"/>
    </source>
</evidence>
<dbReference type="InterPro" id="IPR036259">
    <property type="entry name" value="MFS_trans_sf"/>
</dbReference>
<feature type="transmembrane region" description="Helical" evidence="12">
    <location>
        <begin position="216"/>
        <end position="235"/>
    </location>
</feature>
<keyword evidence="14" id="KW-1185">Reference proteome</keyword>
<feature type="transmembrane region" description="Helical" evidence="12">
    <location>
        <begin position="654"/>
        <end position="672"/>
    </location>
</feature>
<dbReference type="InterPro" id="IPR000109">
    <property type="entry name" value="POT_fam"/>
</dbReference>
<sequence length="705" mass="78950">MSEEKEKSQNGEANGLSHDEKPKNGEIETNEAQEEKIRYPKSVFFIISNEFCERFSFYGMRTILSLYLKDILLYSESDSTIIYHVFTTMAYFFPLLGAIVSDSWLGKFRTILYVSMIYACGNILLALSSAKPIGIPQAPFSLVALLLIAIGTGGIKPCVSSFGGDQFVIPQQEQQLVAFFSVFYFAINAGSLISTFLTPVLREDVHCFGDENCYPLAFAIPGILMIVSIVIFFLGMPLYKIRKPEGNVVVQVVKCIWYAARKNRKSKEKRDHWMDHAEEKYGRTLVEDIKITLKVLVVFIPLPIFWSLYDQQGSRWTFQATRMDGRLGATTILPDQMQVINPILILLFIPLFTYGVYPFLAKFNFLTTPLRRMVWGGFFAAAAYAVSAGVAAVLEASDPVLPSDGLCQLRIYNPYNCNGTFAIDNVLPATNIGSFGYDNLEVDCYGTKNYTYSFNHCLLPSTNATGTVELTEATGYVFYPSMDGLIQLVDDINKPEDGLPKIRTLVGNPSKNYTITFWDEDEVGLQFTSGNSSLFSIDPGTYAVGNSEYELNLGGVYTAVAQLTDDSKAIKEIHFYEITQSNNVHILWQVPQYLIITGAEILFSITGLEFSYSQAPPSMKSVLTSAFLLTSAVGNIIIIIIESIKIFDRMSYDFLLYVGLMVADMIIFTFIASRYKYPEKKDTNESVDGDNVKPEKRLSHQSAKE</sequence>
<feature type="transmembrane region" description="Helical" evidence="12">
    <location>
        <begin position="291"/>
        <end position="309"/>
    </location>
</feature>
<feature type="compositionally biased region" description="Basic and acidic residues" evidence="11">
    <location>
        <begin position="17"/>
        <end position="26"/>
    </location>
</feature>
<evidence type="ECO:0000256" key="9">
    <source>
        <dbReference type="ARBA" id="ARBA00078114"/>
    </source>
</evidence>
<evidence type="ECO:0000256" key="3">
    <source>
        <dbReference type="ARBA" id="ARBA00022448"/>
    </source>
</evidence>
<feature type="transmembrane region" description="Helical" evidence="12">
    <location>
        <begin position="339"/>
        <end position="361"/>
    </location>
</feature>
<keyword evidence="6" id="KW-0653">Protein transport</keyword>
<feature type="transmembrane region" description="Helical" evidence="12">
    <location>
        <begin position="81"/>
        <end position="99"/>
    </location>
</feature>
<feature type="transmembrane region" description="Helical" evidence="12">
    <location>
        <begin position="111"/>
        <end position="130"/>
    </location>
</feature>
<dbReference type="PANTHER" id="PTHR11654">
    <property type="entry name" value="OLIGOPEPTIDE TRANSPORTER-RELATED"/>
    <property type="match status" value="1"/>
</dbReference>
<evidence type="ECO:0000256" key="1">
    <source>
        <dbReference type="ARBA" id="ARBA00004141"/>
    </source>
</evidence>
<evidence type="ECO:0000313" key="14">
    <source>
        <dbReference type="Proteomes" id="UP001168821"/>
    </source>
</evidence>
<evidence type="ECO:0000256" key="11">
    <source>
        <dbReference type="SAM" id="MobiDB-lite"/>
    </source>
</evidence>
<feature type="transmembrane region" description="Helical" evidence="12">
    <location>
        <begin position="373"/>
        <end position="394"/>
    </location>
</feature>
<protein>
    <recommendedName>
        <fullName evidence="9">Oligopeptide transporter 1</fullName>
    </recommendedName>
</protein>
<dbReference type="Pfam" id="PF00854">
    <property type="entry name" value="PTR2"/>
    <property type="match status" value="2"/>
</dbReference>
<keyword evidence="8 12" id="KW-0472">Membrane</keyword>
<evidence type="ECO:0000256" key="6">
    <source>
        <dbReference type="ARBA" id="ARBA00022927"/>
    </source>
</evidence>
<evidence type="ECO:0000256" key="8">
    <source>
        <dbReference type="ARBA" id="ARBA00023136"/>
    </source>
</evidence>
<reference evidence="13" key="1">
    <citation type="journal article" date="2023" name="G3 (Bethesda)">
        <title>Whole genome assemblies of Zophobas morio and Tenebrio molitor.</title>
        <authorList>
            <person name="Kaur S."/>
            <person name="Stinson S.A."/>
            <person name="diCenzo G.C."/>
        </authorList>
    </citation>
    <scope>NUCLEOTIDE SEQUENCE</scope>
    <source>
        <strain evidence="13">QUZm001</strain>
    </source>
</reference>
<keyword evidence="7 12" id="KW-1133">Transmembrane helix</keyword>
<keyword evidence="4 10" id="KW-0812">Transmembrane</keyword>
<dbReference type="GO" id="GO:0015031">
    <property type="term" value="P:protein transport"/>
    <property type="evidence" value="ECO:0007669"/>
    <property type="project" value="UniProtKB-KW"/>
</dbReference>